<feature type="transmembrane region" description="Helical" evidence="6">
    <location>
        <begin position="166"/>
        <end position="191"/>
    </location>
</feature>
<dbReference type="InterPro" id="IPR049326">
    <property type="entry name" value="Rhodopsin_dom_fungi"/>
</dbReference>
<organism evidence="8 9">
    <name type="scientific">Anthostomella pinea</name>
    <dbReference type="NCBI Taxonomy" id="933095"/>
    <lineage>
        <taxon>Eukaryota</taxon>
        <taxon>Fungi</taxon>
        <taxon>Dikarya</taxon>
        <taxon>Ascomycota</taxon>
        <taxon>Pezizomycotina</taxon>
        <taxon>Sordariomycetes</taxon>
        <taxon>Xylariomycetidae</taxon>
        <taxon>Xylariales</taxon>
        <taxon>Xylariaceae</taxon>
        <taxon>Anthostomella</taxon>
    </lineage>
</organism>
<dbReference type="Proteomes" id="UP001295740">
    <property type="component" value="Unassembled WGS sequence"/>
</dbReference>
<name>A0AAI8YEK8_9PEZI</name>
<feature type="transmembrane region" description="Helical" evidence="6">
    <location>
        <begin position="203"/>
        <end position="222"/>
    </location>
</feature>
<evidence type="ECO:0000259" key="7">
    <source>
        <dbReference type="Pfam" id="PF20684"/>
    </source>
</evidence>
<feature type="transmembrane region" description="Helical" evidence="6">
    <location>
        <begin position="43"/>
        <end position="68"/>
    </location>
</feature>
<evidence type="ECO:0000256" key="3">
    <source>
        <dbReference type="ARBA" id="ARBA00022989"/>
    </source>
</evidence>
<keyword evidence="4 6" id="KW-0472">Membrane</keyword>
<dbReference type="Pfam" id="PF20684">
    <property type="entry name" value="Fung_rhodopsin"/>
    <property type="match status" value="1"/>
</dbReference>
<comment type="subcellular location">
    <subcellularLocation>
        <location evidence="1">Membrane</location>
        <topology evidence="1">Multi-pass membrane protein</topology>
    </subcellularLocation>
</comment>
<dbReference type="AlphaFoldDB" id="A0AAI8YEK8"/>
<evidence type="ECO:0000256" key="2">
    <source>
        <dbReference type="ARBA" id="ARBA00022692"/>
    </source>
</evidence>
<evidence type="ECO:0000256" key="1">
    <source>
        <dbReference type="ARBA" id="ARBA00004141"/>
    </source>
</evidence>
<comment type="caution">
    <text evidence="8">The sequence shown here is derived from an EMBL/GenBank/DDBJ whole genome shotgun (WGS) entry which is preliminary data.</text>
</comment>
<evidence type="ECO:0000313" key="8">
    <source>
        <dbReference type="EMBL" id="CAJ2501976.1"/>
    </source>
</evidence>
<evidence type="ECO:0000256" key="6">
    <source>
        <dbReference type="SAM" id="Phobius"/>
    </source>
</evidence>
<evidence type="ECO:0000313" key="9">
    <source>
        <dbReference type="Proteomes" id="UP001295740"/>
    </source>
</evidence>
<evidence type="ECO:0000256" key="4">
    <source>
        <dbReference type="ARBA" id="ARBA00023136"/>
    </source>
</evidence>
<dbReference type="EMBL" id="CAUWAG010000003">
    <property type="protein sequence ID" value="CAJ2501976.1"/>
    <property type="molecule type" value="Genomic_DNA"/>
</dbReference>
<dbReference type="InterPro" id="IPR052337">
    <property type="entry name" value="SAT4-like"/>
</dbReference>
<gene>
    <name evidence="8" type="ORF">KHLLAP_LOCUS2444</name>
</gene>
<keyword evidence="9" id="KW-1185">Reference proteome</keyword>
<dbReference type="PANTHER" id="PTHR33048">
    <property type="entry name" value="PTH11-LIKE INTEGRAL MEMBRANE PROTEIN (AFU_ORTHOLOGUE AFUA_5G11245)"/>
    <property type="match status" value="1"/>
</dbReference>
<protein>
    <submittedName>
        <fullName evidence="8">Uu.00g048290.m01.CDS01</fullName>
    </submittedName>
</protein>
<accession>A0AAI8YEK8</accession>
<proteinExistence type="inferred from homology"/>
<evidence type="ECO:0000256" key="5">
    <source>
        <dbReference type="ARBA" id="ARBA00038359"/>
    </source>
</evidence>
<sequence>MAISEKALPFVYAVTPLIGLAILAVALRLHVRLFLVRNAGADDWLCIAAMVLAIVTYVANMIAVVIGFGKPFPSLSVEDQLHIRQAMWISPAIWGLSSALIKMSIITSYLRIWTVRGVVRLCKVLLVIMTLFGLVLFFGDVLACIPVEVSWQMNTIGDNRCINKPLFLFITSIINIVLDILVYLLPVPLILKLRLPRSQRVALLVPFTIGGVVCVASAMRLVVIHELPNARDESVTGINLSIWSNVEANLAIICACLPALRPIFSRIFPKLLGSVGGSSNNHWFGRRKTQTFNDRGGYRSSHQMYPLSSVDEPAIILPDFKLPIMRNTSHNGEEANDHSWLEEETPACPPELDDAEGYMFIRYGKEQKSTIVVPAPVVVKNFSHPAGHR</sequence>
<feature type="domain" description="Rhodopsin" evidence="7">
    <location>
        <begin position="27"/>
        <end position="266"/>
    </location>
</feature>
<feature type="transmembrane region" description="Helical" evidence="6">
    <location>
        <begin position="12"/>
        <end position="31"/>
    </location>
</feature>
<keyword evidence="2 6" id="KW-0812">Transmembrane</keyword>
<keyword evidence="3 6" id="KW-1133">Transmembrane helix</keyword>
<dbReference type="PANTHER" id="PTHR33048:SF123">
    <property type="entry name" value="INTEGRAL MEMBRANE PROTEIN"/>
    <property type="match status" value="1"/>
</dbReference>
<feature type="transmembrane region" description="Helical" evidence="6">
    <location>
        <begin position="124"/>
        <end position="146"/>
    </location>
</feature>
<feature type="transmembrane region" description="Helical" evidence="6">
    <location>
        <begin position="88"/>
        <end position="112"/>
    </location>
</feature>
<dbReference type="GO" id="GO:0016020">
    <property type="term" value="C:membrane"/>
    <property type="evidence" value="ECO:0007669"/>
    <property type="project" value="UniProtKB-SubCell"/>
</dbReference>
<comment type="similarity">
    <text evidence="5">Belongs to the SAT4 family.</text>
</comment>
<reference evidence="8" key="1">
    <citation type="submission" date="2023-10" db="EMBL/GenBank/DDBJ databases">
        <authorList>
            <person name="Hackl T."/>
        </authorList>
    </citation>
    <scope>NUCLEOTIDE SEQUENCE</scope>
</reference>